<gene>
    <name evidence="10" type="ORF">GSY63_13715</name>
</gene>
<feature type="transmembrane region" description="Helical" evidence="8">
    <location>
        <begin position="303"/>
        <end position="322"/>
    </location>
</feature>
<feature type="transmembrane region" description="Helical" evidence="8">
    <location>
        <begin position="416"/>
        <end position="435"/>
    </location>
</feature>
<dbReference type="GO" id="GO:0010041">
    <property type="term" value="P:response to iron(III) ion"/>
    <property type="evidence" value="ECO:0007669"/>
    <property type="project" value="TreeGrafter"/>
</dbReference>
<dbReference type="PANTHER" id="PTHR33908">
    <property type="entry name" value="MANNOSYLTRANSFERASE YKCB-RELATED"/>
    <property type="match status" value="1"/>
</dbReference>
<proteinExistence type="predicted"/>
<feature type="transmembrane region" description="Helical" evidence="8">
    <location>
        <begin position="204"/>
        <end position="223"/>
    </location>
</feature>
<evidence type="ECO:0000256" key="1">
    <source>
        <dbReference type="ARBA" id="ARBA00004651"/>
    </source>
</evidence>
<evidence type="ECO:0000259" key="9">
    <source>
        <dbReference type="Pfam" id="PF13231"/>
    </source>
</evidence>
<evidence type="ECO:0000256" key="4">
    <source>
        <dbReference type="ARBA" id="ARBA00022679"/>
    </source>
</evidence>
<feature type="transmembrane region" description="Helical" evidence="8">
    <location>
        <begin position="160"/>
        <end position="184"/>
    </location>
</feature>
<feature type="transmembrane region" description="Helical" evidence="8">
    <location>
        <begin position="268"/>
        <end position="291"/>
    </location>
</feature>
<evidence type="ECO:0000313" key="10">
    <source>
        <dbReference type="EMBL" id="NCD70421.1"/>
    </source>
</evidence>
<dbReference type="AlphaFoldDB" id="A0A966DUG5"/>
<dbReference type="InterPro" id="IPR038731">
    <property type="entry name" value="RgtA/B/C-like"/>
</dbReference>
<dbReference type="GO" id="GO:0009103">
    <property type="term" value="P:lipopolysaccharide biosynthetic process"/>
    <property type="evidence" value="ECO:0007669"/>
    <property type="project" value="UniProtKB-ARBA"/>
</dbReference>
<feature type="transmembrane region" description="Helical" evidence="8">
    <location>
        <begin position="88"/>
        <end position="106"/>
    </location>
</feature>
<dbReference type="GO" id="GO:0005886">
    <property type="term" value="C:plasma membrane"/>
    <property type="evidence" value="ECO:0007669"/>
    <property type="project" value="UniProtKB-SubCell"/>
</dbReference>
<feature type="transmembrane region" description="Helical" evidence="8">
    <location>
        <begin position="357"/>
        <end position="381"/>
    </location>
</feature>
<dbReference type="RefSeq" id="WP_166586401.1">
    <property type="nucleotide sequence ID" value="NZ_WWEO01000043.1"/>
</dbReference>
<evidence type="ECO:0000256" key="5">
    <source>
        <dbReference type="ARBA" id="ARBA00022692"/>
    </source>
</evidence>
<evidence type="ECO:0000256" key="6">
    <source>
        <dbReference type="ARBA" id="ARBA00022989"/>
    </source>
</evidence>
<reference evidence="10" key="2">
    <citation type="submission" date="2020-10" db="EMBL/GenBank/DDBJ databases">
        <title>Mucilaginibacter sp. nov., isolated from soil.</title>
        <authorList>
            <person name="Jeon C.O."/>
        </authorList>
    </citation>
    <scope>NUCLEOTIDE SEQUENCE</scope>
    <source>
        <strain evidence="10">R11</strain>
    </source>
</reference>
<keyword evidence="7 8" id="KW-0472">Membrane</keyword>
<keyword evidence="6 8" id="KW-1133">Transmembrane helix</keyword>
<keyword evidence="3" id="KW-0328">Glycosyltransferase</keyword>
<comment type="subcellular location">
    <subcellularLocation>
        <location evidence="1">Cell membrane</location>
        <topology evidence="1">Multi-pass membrane protein</topology>
    </subcellularLocation>
</comment>
<name>A0A966DUG5_9SPHI</name>
<keyword evidence="2" id="KW-1003">Cell membrane</keyword>
<accession>A0A966DUG5</accession>
<dbReference type="Proteomes" id="UP000638732">
    <property type="component" value="Unassembled WGS sequence"/>
</dbReference>
<evidence type="ECO:0000256" key="2">
    <source>
        <dbReference type="ARBA" id="ARBA00022475"/>
    </source>
</evidence>
<dbReference type="PANTHER" id="PTHR33908:SF3">
    <property type="entry name" value="UNDECAPRENYL PHOSPHATE-ALPHA-4-AMINO-4-DEOXY-L-ARABINOSE ARABINOSYL TRANSFERASE"/>
    <property type="match status" value="1"/>
</dbReference>
<comment type="caution">
    <text evidence="10">The sequence shown here is derived from an EMBL/GenBank/DDBJ whole genome shotgun (WGS) entry which is preliminary data.</text>
</comment>
<evidence type="ECO:0000256" key="7">
    <source>
        <dbReference type="ARBA" id="ARBA00023136"/>
    </source>
</evidence>
<reference evidence="10" key="1">
    <citation type="submission" date="2020-01" db="EMBL/GenBank/DDBJ databases">
        <authorList>
            <person name="Seo Y.L."/>
        </authorList>
    </citation>
    <scope>NUCLEOTIDE SEQUENCE</scope>
    <source>
        <strain evidence="10">R11</strain>
    </source>
</reference>
<feature type="domain" description="Glycosyltransferase RgtA/B/C/D-like" evidence="9">
    <location>
        <begin position="60"/>
        <end position="218"/>
    </location>
</feature>
<organism evidence="10 11">
    <name type="scientific">Mucilaginibacter agri</name>
    <dbReference type="NCBI Taxonomy" id="2695265"/>
    <lineage>
        <taxon>Bacteria</taxon>
        <taxon>Pseudomonadati</taxon>
        <taxon>Bacteroidota</taxon>
        <taxon>Sphingobacteriia</taxon>
        <taxon>Sphingobacteriales</taxon>
        <taxon>Sphingobacteriaceae</taxon>
        <taxon>Mucilaginibacter</taxon>
    </lineage>
</organism>
<evidence type="ECO:0000256" key="3">
    <source>
        <dbReference type="ARBA" id="ARBA00022676"/>
    </source>
</evidence>
<dbReference type="GO" id="GO:0016763">
    <property type="term" value="F:pentosyltransferase activity"/>
    <property type="evidence" value="ECO:0007669"/>
    <property type="project" value="TreeGrafter"/>
</dbReference>
<dbReference type="InterPro" id="IPR050297">
    <property type="entry name" value="LipidA_mod_glycosyltrf_83"/>
</dbReference>
<dbReference type="EMBL" id="WWEO01000043">
    <property type="protein sequence ID" value="NCD70421.1"/>
    <property type="molecule type" value="Genomic_DNA"/>
</dbReference>
<evidence type="ECO:0000313" key="11">
    <source>
        <dbReference type="Proteomes" id="UP000638732"/>
    </source>
</evidence>
<keyword evidence="11" id="KW-1185">Reference proteome</keyword>
<protein>
    <submittedName>
        <fullName evidence="10">Glycosyl transferase</fullName>
    </submittedName>
</protein>
<keyword evidence="4 10" id="KW-0808">Transferase</keyword>
<dbReference type="Pfam" id="PF13231">
    <property type="entry name" value="PMT_2"/>
    <property type="match status" value="1"/>
</dbReference>
<keyword evidence="5 8" id="KW-0812">Transmembrane</keyword>
<feature type="transmembrane region" description="Helical" evidence="8">
    <location>
        <begin position="387"/>
        <end position="404"/>
    </location>
</feature>
<evidence type="ECO:0000256" key="8">
    <source>
        <dbReference type="SAM" id="Phobius"/>
    </source>
</evidence>
<sequence length="549" mass="63346">MVINKRIFLLLLILGVAVNLLGLNTPFFTDDPGLYASVPKQMIYHHNYWCLFSYNHDWLDKPHFPFWMIMISYKIFGIHYWSYKLPGVACFFLGVYYVYLFAGRFYNDNVARIAVLVALLTQHGIMSNTDVRAEAYLFCFLIGAIYHLSKLKDTFKIPHLLLAAVLTAFAVMTKGLFVLIGIYGALFGELLLTKQLNKLWQPRYVVLLLITIVLVLPELIALYQQFDLHPEKVVFGHKLVSGIRFFLWDSQFGRFLNTGPIRRSSGSVFFILHTLLWAYAPWCFVLYYALVNNVRKIIRKEKLAEYYTLSGGLVLLLLFSLSGFQLPFYTNILFPLFSIIVADALSGKTSPRFHQFIMASQTLYIVVFILLICIINFLFALTPALKVAISICWFVLLAIILFYIFKPRQAGLQPVFYMSCAIMILINSYLVILFYPRLSSFKAEISAARFLNSDTKAKIFVLENKDNIFQFCVNKPVQLIPISAFGQQSNSASSYYYIHQESLDYLKANHINYHLVKAFKDYPRENILPKLLMDDRRASVLDDVYIVTK</sequence>